<name>A0AAN6EV41_EXODE</name>
<accession>A0AAN6EV41</accession>
<evidence type="ECO:0000313" key="1">
    <source>
        <dbReference type="EMBL" id="KAJ8991823.1"/>
    </source>
</evidence>
<dbReference type="AlphaFoldDB" id="A0AAN6EV41"/>
<protein>
    <submittedName>
        <fullName evidence="1">Uncharacterized protein</fullName>
    </submittedName>
</protein>
<reference evidence="1" key="1">
    <citation type="submission" date="2023-01" db="EMBL/GenBank/DDBJ databases">
        <title>Exophiala dermititidis isolated from Cystic Fibrosis Patient.</title>
        <authorList>
            <person name="Kurbessoian T."/>
            <person name="Crocker A."/>
            <person name="Murante D."/>
            <person name="Hogan D.A."/>
            <person name="Stajich J.E."/>
        </authorList>
    </citation>
    <scope>NUCLEOTIDE SEQUENCE</scope>
    <source>
        <strain evidence="1">Ex8</strain>
    </source>
</reference>
<organism evidence="1 2">
    <name type="scientific">Exophiala dermatitidis</name>
    <name type="common">Black yeast-like fungus</name>
    <name type="synonym">Wangiella dermatitidis</name>
    <dbReference type="NCBI Taxonomy" id="5970"/>
    <lineage>
        <taxon>Eukaryota</taxon>
        <taxon>Fungi</taxon>
        <taxon>Dikarya</taxon>
        <taxon>Ascomycota</taxon>
        <taxon>Pezizomycotina</taxon>
        <taxon>Eurotiomycetes</taxon>
        <taxon>Chaetothyriomycetidae</taxon>
        <taxon>Chaetothyriales</taxon>
        <taxon>Herpotrichiellaceae</taxon>
        <taxon>Exophiala</taxon>
    </lineage>
</organism>
<comment type="caution">
    <text evidence="1">The sequence shown here is derived from an EMBL/GenBank/DDBJ whole genome shotgun (WGS) entry which is preliminary data.</text>
</comment>
<gene>
    <name evidence="1" type="ORF">HRR80_004444</name>
</gene>
<evidence type="ECO:0000313" key="2">
    <source>
        <dbReference type="Proteomes" id="UP001161757"/>
    </source>
</evidence>
<proteinExistence type="predicted"/>
<dbReference type="EMBL" id="JAJGCB010000007">
    <property type="protein sequence ID" value="KAJ8991823.1"/>
    <property type="molecule type" value="Genomic_DNA"/>
</dbReference>
<dbReference type="Proteomes" id="UP001161757">
    <property type="component" value="Unassembled WGS sequence"/>
</dbReference>
<sequence length="137" mass="14826">MPRPAVADFVDSFFTRALFQPDDQLAASALATELAPDANISINGTFFTTTEFVALITIQFRAAFVASIVEIKDLNIVTTNNSGSTGVVGQWTSYVTEGKADGEKLRQSATTIVKVEEREGKNVITGIWEAQTMDETS</sequence>